<name>A0A4P6YDN2_9FLAO</name>
<dbReference type="RefSeq" id="WP_133276034.1">
    <property type="nucleotide sequence ID" value="NZ_CP037933.1"/>
</dbReference>
<dbReference type="SUPFAM" id="SSF53223">
    <property type="entry name" value="Aminoacid dehydrogenase-like, N-terminal domain"/>
    <property type="match status" value="1"/>
</dbReference>
<dbReference type="GO" id="GO:0006538">
    <property type="term" value="P:L-glutamate catabolic process"/>
    <property type="evidence" value="ECO:0007669"/>
    <property type="project" value="TreeGrafter"/>
</dbReference>
<evidence type="ECO:0000259" key="3">
    <source>
        <dbReference type="SMART" id="SM00839"/>
    </source>
</evidence>
<proteinExistence type="inferred from homology"/>
<evidence type="ECO:0000313" key="5">
    <source>
        <dbReference type="Proteomes" id="UP000291124"/>
    </source>
</evidence>
<dbReference type="OrthoDB" id="9803297at2"/>
<organism evidence="4 5">
    <name type="scientific">Flavobacterium nackdongense</name>
    <dbReference type="NCBI Taxonomy" id="2547394"/>
    <lineage>
        <taxon>Bacteria</taxon>
        <taxon>Pseudomonadati</taxon>
        <taxon>Bacteroidota</taxon>
        <taxon>Flavobacteriia</taxon>
        <taxon>Flavobacteriales</taxon>
        <taxon>Flavobacteriaceae</taxon>
        <taxon>Flavobacterium</taxon>
    </lineage>
</organism>
<gene>
    <name evidence="4" type="ORF">E1750_06715</name>
</gene>
<keyword evidence="5" id="KW-1185">Reference proteome</keyword>
<dbReference type="Pfam" id="PF00208">
    <property type="entry name" value="ELFV_dehydrog"/>
    <property type="match status" value="1"/>
</dbReference>
<dbReference type="AlphaFoldDB" id="A0A4P6YDN2"/>
<reference evidence="5" key="1">
    <citation type="submission" date="2019-03" db="EMBL/GenBank/DDBJ databases">
        <title>Flavobacterium sp.</title>
        <authorList>
            <person name="Kim H."/>
        </authorList>
    </citation>
    <scope>NUCLEOTIDE SEQUENCE [LARGE SCALE GENOMIC DNA]</scope>
    <source>
        <strain evidence="5">GS13</strain>
    </source>
</reference>
<protein>
    <submittedName>
        <fullName evidence="4">Amino acid dehydrogenase</fullName>
    </submittedName>
</protein>
<dbReference type="PANTHER" id="PTHR11606:SF13">
    <property type="entry name" value="GLUTAMATE DEHYDROGENASE 1, MITOCHONDRIAL"/>
    <property type="match status" value="1"/>
</dbReference>
<dbReference type="EMBL" id="CP037933">
    <property type="protein sequence ID" value="QBN18510.1"/>
    <property type="molecule type" value="Genomic_DNA"/>
</dbReference>
<dbReference type="Gene3D" id="3.40.50.10860">
    <property type="entry name" value="Leucine Dehydrogenase, chain A, domain 1"/>
    <property type="match status" value="1"/>
</dbReference>
<dbReference type="Gene3D" id="3.40.50.720">
    <property type="entry name" value="NAD(P)-binding Rossmann-like Domain"/>
    <property type="match status" value="1"/>
</dbReference>
<comment type="similarity">
    <text evidence="1">Belongs to the Glu/Leu/Phe/Val dehydrogenases family.</text>
</comment>
<dbReference type="Pfam" id="PF02812">
    <property type="entry name" value="ELFV_dehydrog_N"/>
    <property type="match status" value="1"/>
</dbReference>
<dbReference type="SUPFAM" id="SSF51735">
    <property type="entry name" value="NAD(P)-binding Rossmann-fold domains"/>
    <property type="match status" value="1"/>
</dbReference>
<accession>A0A4P6YDN2</accession>
<evidence type="ECO:0000256" key="1">
    <source>
        <dbReference type="ARBA" id="ARBA00006382"/>
    </source>
</evidence>
<dbReference type="InterPro" id="IPR006097">
    <property type="entry name" value="Glu/Leu/Phe/Val/Trp_DH_dimer"/>
</dbReference>
<dbReference type="InterPro" id="IPR046346">
    <property type="entry name" value="Aminoacid_DH-like_N_sf"/>
</dbReference>
<dbReference type="SMART" id="SM00839">
    <property type="entry name" value="ELFV_dehydrog"/>
    <property type="match status" value="1"/>
</dbReference>
<dbReference type="Proteomes" id="UP000291124">
    <property type="component" value="Chromosome"/>
</dbReference>
<feature type="domain" description="Glutamate/phenylalanine/leucine/valine/L-tryptophan dehydrogenase C-terminal" evidence="3">
    <location>
        <begin position="181"/>
        <end position="413"/>
    </location>
</feature>
<keyword evidence="2" id="KW-0560">Oxidoreductase</keyword>
<evidence type="ECO:0000313" key="4">
    <source>
        <dbReference type="EMBL" id="QBN18510.1"/>
    </source>
</evidence>
<dbReference type="KEGG" id="fnk:E1750_06715"/>
<dbReference type="InterPro" id="IPR006096">
    <property type="entry name" value="Glu/Leu/Phe/Val/Trp_DH_C"/>
</dbReference>
<dbReference type="InterPro" id="IPR036291">
    <property type="entry name" value="NAD(P)-bd_dom_sf"/>
</dbReference>
<evidence type="ECO:0000256" key="2">
    <source>
        <dbReference type="ARBA" id="ARBA00023002"/>
    </source>
</evidence>
<dbReference type="PANTHER" id="PTHR11606">
    <property type="entry name" value="GLUTAMATE DEHYDROGENASE"/>
    <property type="match status" value="1"/>
</dbReference>
<sequence length="429" mass="47452">MPNLIEIFEHTAPEIIFEWNDKETEAKGWVVINSLRGGAAGGGTRMRKGLNKDEVVSLAKTMEVKFTVSGPQIGGAKSGIDFDPHDTRKLGVLKRWYKAILPLLKNYYGTGGDLNVDELHEVIPITENLGLAHPQEGVVNGYFNLDRSQNQTKIERLQYGVSKIVTDKNYIPSGTVRYKIADLITGFGVAEAVKQYYSIWGGTLKGKRAIIQGWGNVGAAAGFYLAQYGVKIVGILNYNGGFVNAEGFNFEEIQHLLAKKTNLESELSFLSFEEVMQKSWSIGAEIFIPAAGSRMVEKSQMDTLIQNGLEVVSCGANVPFNDKEIFMGPLLSEIDRKVAVIPDFIANCGMARVFSYLMEHEDEITDEILFEDTAAIIKGALLKTFELCPNGLNLAENSLHLAIQKLQNNIEKGSETINFNEKLCHFITN</sequence>
<dbReference type="GO" id="GO:0004352">
    <property type="term" value="F:glutamate dehydrogenase (NAD+) activity"/>
    <property type="evidence" value="ECO:0007669"/>
    <property type="project" value="TreeGrafter"/>
</dbReference>